<comment type="caution">
    <text evidence="1">The sequence shown here is derived from an EMBL/GenBank/DDBJ whole genome shotgun (WGS) entry which is preliminary data.</text>
</comment>
<name>A0ACB9PUS1_BAUVA</name>
<reference evidence="1 2" key="1">
    <citation type="journal article" date="2022" name="DNA Res.">
        <title>Chromosomal-level genome assembly of the orchid tree Bauhinia variegata (Leguminosae; Cercidoideae) supports the allotetraploid origin hypothesis of Bauhinia.</title>
        <authorList>
            <person name="Zhong Y."/>
            <person name="Chen Y."/>
            <person name="Zheng D."/>
            <person name="Pang J."/>
            <person name="Liu Y."/>
            <person name="Luo S."/>
            <person name="Meng S."/>
            <person name="Qian L."/>
            <person name="Wei D."/>
            <person name="Dai S."/>
            <person name="Zhou R."/>
        </authorList>
    </citation>
    <scope>NUCLEOTIDE SEQUENCE [LARGE SCALE GENOMIC DNA]</scope>
    <source>
        <strain evidence="1">BV-YZ2020</strain>
    </source>
</reference>
<dbReference type="EMBL" id="CM039428">
    <property type="protein sequence ID" value="KAI4351604.1"/>
    <property type="molecule type" value="Genomic_DNA"/>
</dbReference>
<proteinExistence type="predicted"/>
<keyword evidence="2" id="KW-1185">Reference proteome</keyword>
<sequence length="514" mass="56659">MGDSSSSPLSSSSSSSSPYLNQNQTHSLMATTITDLNSDSLAHCASYLNLQDVCNLAMTCNYLKRVAYSDSIWQRFFTERWRQPLSSSSFPSSGWREMYLARRTALQQFKFTDPFVSEFFMDARPFNHLLLDKNDIFLTQGSLIQKINLDSYQHGTDILLTLSDHKARITCMRLFSLNEISLFRGDSRRDQNVLVTSSCDHSIRIWWKDSCQRCFKGHNGPVLSLSNKLLGEGSSKVLASGGEDGTVRLWSLTSSGKRGQQALKATLYGHEKPVNLMSVAGHKTSLLVTISRDSKVRVWDTATSSAVRSSCCVGMTSVPGTPVNMKCYESLVYVASGSSVTAVDLRTMQKVMTSAVHQSKLYSFDVVPSKSLICTGSDGRAMLWDVRRNQEALKPKPIAELDGHGGPVTLLHMDPYKIVTGGTDDSLIHVWEADTGAQTNSFTCCFTERDGSKCGCDAMAVDGCRIATASHCEELGMVCFRDFNDATSPVMKLEEHSSKFWGSLSDGYSDDSEG</sequence>
<accession>A0ACB9PUS1</accession>
<protein>
    <submittedName>
        <fullName evidence="1">Uncharacterized protein</fullName>
    </submittedName>
</protein>
<gene>
    <name evidence="1" type="ORF">L6164_005948</name>
</gene>
<organism evidence="1 2">
    <name type="scientific">Bauhinia variegata</name>
    <name type="common">Purple orchid tree</name>
    <name type="synonym">Phanera variegata</name>
    <dbReference type="NCBI Taxonomy" id="167791"/>
    <lineage>
        <taxon>Eukaryota</taxon>
        <taxon>Viridiplantae</taxon>
        <taxon>Streptophyta</taxon>
        <taxon>Embryophyta</taxon>
        <taxon>Tracheophyta</taxon>
        <taxon>Spermatophyta</taxon>
        <taxon>Magnoliopsida</taxon>
        <taxon>eudicotyledons</taxon>
        <taxon>Gunneridae</taxon>
        <taxon>Pentapetalae</taxon>
        <taxon>rosids</taxon>
        <taxon>fabids</taxon>
        <taxon>Fabales</taxon>
        <taxon>Fabaceae</taxon>
        <taxon>Cercidoideae</taxon>
        <taxon>Cercideae</taxon>
        <taxon>Bauhiniinae</taxon>
        <taxon>Bauhinia</taxon>
    </lineage>
</organism>
<evidence type="ECO:0000313" key="1">
    <source>
        <dbReference type="EMBL" id="KAI4351604.1"/>
    </source>
</evidence>
<evidence type="ECO:0000313" key="2">
    <source>
        <dbReference type="Proteomes" id="UP000828941"/>
    </source>
</evidence>
<dbReference type="Proteomes" id="UP000828941">
    <property type="component" value="Chromosome 3"/>
</dbReference>